<evidence type="ECO:0000259" key="2">
    <source>
        <dbReference type="Pfam" id="PF26604"/>
    </source>
</evidence>
<keyword evidence="1" id="KW-1133">Transmembrane helix</keyword>
<comment type="caution">
    <text evidence="3">The sequence shown here is derived from an EMBL/GenBank/DDBJ whole genome shotgun (WGS) entry which is preliminary data.</text>
</comment>
<evidence type="ECO:0000256" key="1">
    <source>
        <dbReference type="SAM" id="Phobius"/>
    </source>
</evidence>
<accession>A0ABQ1I1V2</accession>
<keyword evidence="4" id="KW-1185">Reference proteome</keyword>
<dbReference type="InterPro" id="IPR058058">
    <property type="entry name" value="CBU_0592-like"/>
</dbReference>
<organism evidence="3 4">
    <name type="scientific">Agarivorans gilvus</name>
    <dbReference type="NCBI Taxonomy" id="680279"/>
    <lineage>
        <taxon>Bacteria</taxon>
        <taxon>Pseudomonadati</taxon>
        <taxon>Pseudomonadota</taxon>
        <taxon>Gammaproteobacteria</taxon>
        <taxon>Alteromonadales</taxon>
        <taxon>Alteromonadaceae</taxon>
        <taxon>Agarivorans</taxon>
    </lineage>
</organism>
<feature type="transmembrane region" description="Helical" evidence="1">
    <location>
        <begin position="6"/>
        <end position="24"/>
    </location>
</feature>
<dbReference type="EMBL" id="BMDY01000010">
    <property type="protein sequence ID" value="GGB06337.1"/>
    <property type="molecule type" value="Genomic_DNA"/>
</dbReference>
<keyword evidence="1" id="KW-0472">Membrane</keyword>
<protein>
    <recommendedName>
        <fullName evidence="2">CBU-0592-like domain-containing protein</fullName>
    </recommendedName>
</protein>
<gene>
    <name evidence="3" type="ORF">GCM10007414_19540</name>
</gene>
<dbReference type="RefSeq" id="WP_055732564.1">
    <property type="nucleotide sequence ID" value="NZ_BMDY01000010.1"/>
</dbReference>
<name>A0ABQ1I1V2_9ALTE</name>
<dbReference type="Proteomes" id="UP000651977">
    <property type="component" value="Unassembled WGS sequence"/>
</dbReference>
<dbReference type="NCBIfam" id="NF047864">
    <property type="entry name" value="CBU_0592_membra"/>
    <property type="match status" value="1"/>
</dbReference>
<evidence type="ECO:0000313" key="3">
    <source>
        <dbReference type="EMBL" id="GGB06337.1"/>
    </source>
</evidence>
<evidence type="ECO:0000313" key="4">
    <source>
        <dbReference type="Proteomes" id="UP000651977"/>
    </source>
</evidence>
<feature type="domain" description="CBU-0592-like" evidence="2">
    <location>
        <begin position="6"/>
        <end position="80"/>
    </location>
</feature>
<keyword evidence="1" id="KW-0812">Transmembrane</keyword>
<dbReference type="Pfam" id="PF26604">
    <property type="entry name" value="CBU_0592"/>
    <property type="match status" value="1"/>
</dbReference>
<proteinExistence type="predicted"/>
<sequence length="87" mass="9633">MQSILVDLVGLSGTALVVGAFFLLQLERLNPKKLTYNLMNLSGAILLLISLCINFNLASFIIELFWIGASVVGIVRYFKREPEMSPS</sequence>
<reference evidence="4" key="1">
    <citation type="journal article" date="2019" name="Int. J. Syst. Evol. Microbiol.">
        <title>The Global Catalogue of Microorganisms (GCM) 10K type strain sequencing project: providing services to taxonomists for standard genome sequencing and annotation.</title>
        <authorList>
            <consortium name="The Broad Institute Genomics Platform"/>
            <consortium name="The Broad Institute Genome Sequencing Center for Infectious Disease"/>
            <person name="Wu L."/>
            <person name="Ma J."/>
        </authorList>
    </citation>
    <scope>NUCLEOTIDE SEQUENCE [LARGE SCALE GENOMIC DNA]</scope>
    <source>
        <strain evidence="4">CGMCC 1.10131</strain>
    </source>
</reference>